<protein>
    <submittedName>
        <fullName evidence="1">Uncharacterized protein</fullName>
    </submittedName>
</protein>
<keyword evidence="2" id="KW-1185">Reference proteome</keyword>
<accession>A0A8C0GE85</accession>
<name>A0A8C0GE85_CHEAB</name>
<evidence type="ECO:0000313" key="2">
    <source>
        <dbReference type="Proteomes" id="UP000694404"/>
    </source>
</evidence>
<dbReference type="AlphaFoldDB" id="A0A8C0GE85"/>
<reference evidence="1" key="1">
    <citation type="submission" date="2025-08" db="UniProtKB">
        <authorList>
            <consortium name="Ensembl"/>
        </authorList>
    </citation>
    <scope>IDENTIFICATION</scope>
</reference>
<reference evidence="1" key="2">
    <citation type="submission" date="2025-09" db="UniProtKB">
        <authorList>
            <consortium name="Ensembl"/>
        </authorList>
    </citation>
    <scope>IDENTIFICATION</scope>
</reference>
<dbReference type="Ensembl" id="ENSCABT00000003744.1">
    <property type="protein sequence ID" value="ENSCABP00000003442.1"/>
    <property type="gene ID" value="ENSCABG00000002628.1"/>
</dbReference>
<proteinExistence type="predicted"/>
<evidence type="ECO:0000313" key="1">
    <source>
        <dbReference type="Ensembl" id="ENSCABP00000003442.1"/>
    </source>
</evidence>
<sequence>MPLGKPYFLPILVHLNKVKLWFLHRWQKNSFVNNLMASDGGLHFKKRKTNLFSSGSKSFLGHSVKELEVDNDAVTSLIKQDCFTRSSKNSKGIAQPTIKITNPNARLRMRKSEYMGFSLSNCI</sequence>
<dbReference type="Proteomes" id="UP000694404">
    <property type="component" value="Unplaced"/>
</dbReference>
<organism evidence="1 2">
    <name type="scientific">Chelonoidis abingdonii</name>
    <name type="common">Abingdon island giant tortoise</name>
    <name type="synonym">Testudo abingdonii</name>
    <dbReference type="NCBI Taxonomy" id="106734"/>
    <lineage>
        <taxon>Eukaryota</taxon>
        <taxon>Metazoa</taxon>
        <taxon>Chordata</taxon>
        <taxon>Craniata</taxon>
        <taxon>Vertebrata</taxon>
        <taxon>Euteleostomi</taxon>
        <taxon>Archelosauria</taxon>
        <taxon>Testudinata</taxon>
        <taxon>Testudines</taxon>
        <taxon>Cryptodira</taxon>
        <taxon>Durocryptodira</taxon>
        <taxon>Testudinoidea</taxon>
        <taxon>Testudinidae</taxon>
        <taxon>Chelonoidis</taxon>
    </lineage>
</organism>